<keyword evidence="4 5" id="KW-0732">Signal</keyword>
<evidence type="ECO:0000313" key="7">
    <source>
        <dbReference type="EMBL" id="AEK80552.1"/>
    </source>
</evidence>
<comment type="domain">
    <text evidence="5">The RxLR-dEER motif acts to carry the protein into the host cell cytoplasm through binding to cell surface phosphatidylinositol-3-phosphate.</text>
</comment>
<reference evidence="8" key="1">
    <citation type="journal article" date="2011" name="Plant Cell">
        <title>Transcriptional programming and functional interactions within the Phytophthora sojae RXLR effector repertoire.</title>
        <authorList>
            <person name="Wang Q."/>
            <person name="Han C."/>
            <person name="Ferreira A.O."/>
            <person name="Yu X."/>
            <person name="Ye W."/>
            <person name="Tripathy S."/>
            <person name="Kale S.D."/>
            <person name="Gu B."/>
            <person name="Sheng Y."/>
            <person name="Sui Y."/>
            <person name="Wang X."/>
            <person name="Zhang Z."/>
            <person name="Cheng B."/>
            <person name="Dong S."/>
            <person name="Shan W."/>
            <person name="Zheng X."/>
            <person name="Dou D."/>
            <person name="Tyler B.M."/>
            <person name="Wang Y."/>
        </authorList>
    </citation>
    <scope>NUCLEOTIDE SEQUENCE</scope>
    <source>
        <strain evidence="6">P7064</strain>
        <strain evidence="7">P7074</strain>
        <strain evidence="8">P7076</strain>
    </source>
</reference>
<comment type="similarity">
    <text evidence="2 5">Belongs to the RxLR effector family.</text>
</comment>
<protein>
    <recommendedName>
        <fullName evidence="5">RxLR effector protein</fullName>
    </recommendedName>
</protein>
<evidence type="ECO:0000256" key="5">
    <source>
        <dbReference type="RuleBase" id="RU367124"/>
    </source>
</evidence>
<dbReference type="VEuPathDB" id="FungiDB:PHYSODRAFT_284378"/>
<feature type="signal peptide" evidence="5">
    <location>
        <begin position="1"/>
        <end position="21"/>
    </location>
</feature>
<comment type="subcellular location">
    <subcellularLocation>
        <location evidence="1 5">Secreted</location>
    </subcellularLocation>
</comment>
<dbReference type="Pfam" id="PF16810">
    <property type="entry name" value="RXLR"/>
    <property type="match status" value="1"/>
</dbReference>
<dbReference type="EMBL" id="JN253739">
    <property type="protein sequence ID" value="AEK80552.1"/>
    <property type="molecule type" value="Genomic_DNA"/>
</dbReference>
<dbReference type="EMBL" id="JN253740">
    <property type="protein sequence ID" value="AEK80553.1"/>
    <property type="molecule type" value="Genomic_DNA"/>
</dbReference>
<proteinExistence type="inferred from homology"/>
<accession>E0W5E9</accession>
<evidence type="ECO:0000256" key="2">
    <source>
        <dbReference type="ARBA" id="ARBA00010400"/>
    </source>
</evidence>
<evidence type="ECO:0000256" key="3">
    <source>
        <dbReference type="ARBA" id="ARBA00022525"/>
    </source>
</evidence>
<name>E0W5E9_PHYSO</name>
<dbReference type="KEGG" id="psoj:PHYSODRAFT_284378"/>
<feature type="chain" id="PRO_5007652848" description="RxLR effector protein" evidence="5">
    <location>
        <begin position="22"/>
        <end position="153"/>
    </location>
</feature>
<keyword evidence="3 5" id="KW-0964">Secreted</keyword>
<organism evidence="8">
    <name type="scientific">Phytophthora sojae</name>
    <name type="common">Soybean stem and root rot agent</name>
    <name type="synonym">Phytophthora megasperma f. sp. glycines</name>
    <dbReference type="NCBI Taxonomy" id="67593"/>
    <lineage>
        <taxon>Eukaryota</taxon>
        <taxon>Sar</taxon>
        <taxon>Stramenopiles</taxon>
        <taxon>Oomycota</taxon>
        <taxon>Peronosporomycetes</taxon>
        <taxon>Peronosporales</taxon>
        <taxon>Peronosporaceae</taxon>
        <taxon>Phytophthora</taxon>
    </lineage>
</organism>
<dbReference type="InterPro" id="IPR031825">
    <property type="entry name" value="RXLR"/>
</dbReference>
<evidence type="ECO:0000313" key="6">
    <source>
        <dbReference type="EMBL" id="AEK80551.1"/>
    </source>
</evidence>
<comment type="function">
    <text evidence="5">Effector that suppresses plant defense responses during pathogen infection.</text>
</comment>
<dbReference type="HOGENOM" id="CLU_1716870_0_0_1"/>
<evidence type="ECO:0000313" key="8">
    <source>
        <dbReference type="EMBL" id="AEK80553.1"/>
    </source>
</evidence>
<dbReference type="EMBL" id="JN253738">
    <property type="protein sequence ID" value="AEK80551.1"/>
    <property type="molecule type" value="Genomic_DNA"/>
</dbReference>
<dbReference type="OMA" id="DEERMGN"/>
<evidence type="ECO:0000256" key="4">
    <source>
        <dbReference type="ARBA" id="ARBA00022729"/>
    </source>
</evidence>
<evidence type="ECO:0000256" key="1">
    <source>
        <dbReference type="ARBA" id="ARBA00004613"/>
    </source>
</evidence>
<dbReference type="AlphaFoldDB" id="E0W5E9"/>
<gene>
    <name evidence="8" type="primary">Avh</name>
</gene>
<sequence length="153" mass="17640">MRLLLWVLLATLVTLLSSADALSITNSDKKQVSVLDSGKDATSRMLTADYELTNVKRSLRGESEKTKQDEERMGNFLVKIKGSIQKLKDAYRAHIEKQFVKLDLIDKKTPDDLYKEYRRAPWGVSKLKKKAYKGYAAYYKREHPNWVSSIPKK</sequence>